<dbReference type="PANTHER" id="PTHR21446">
    <property type="entry name" value="DUF3504 DOMAIN-CONTAINING PROTEIN"/>
    <property type="match status" value="1"/>
</dbReference>
<dbReference type="AlphaFoldDB" id="A0A9N9FN60"/>
<evidence type="ECO:0000256" key="1">
    <source>
        <dbReference type="ARBA" id="ARBA00023172"/>
    </source>
</evidence>
<dbReference type="Proteomes" id="UP000789759">
    <property type="component" value="Unassembled WGS sequence"/>
</dbReference>
<dbReference type="InterPro" id="IPR052787">
    <property type="entry name" value="MAVS"/>
</dbReference>
<dbReference type="SUPFAM" id="SSF56349">
    <property type="entry name" value="DNA breaking-rejoining enzymes"/>
    <property type="match status" value="1"/>
</dbReference>
<protein>
    <submittedName>
        <fullName evidence="3">8811_t:CDS:1</fullName>
    </submittedName>
</protein>
<organism evidence="3 4">
    <name type="scientific">Cetraspora pellucida</name>
    <dbReference type="NCBI Taxonomy" id="1433469"/>
    <lineage>
        <taxon>Eukaryota</taxon>
        <taxon>Fungi</taxon>
        <taxon>Fungi incertae sedis</taxon>
        <taxon>Mucoromycota</taxon>
        <taxon>Glomeromycotina</taxon>
        <taxon>Glomeromycetes</taxon>
        <taxon>Diversisporales</taxon>
        <taxon>Gigasporaceae</taxon>
        <taxon>Cetraspora</taxon>
    </lineage>
</organism>
<dbReference type="InterPro" id="IPR013762">
    <property type="entry name" value="Integrase-like_cat_sf"/>
</dbReference>
<gene>
    <name evidence="3" type="ORF">CPELLU_LOCUS4621</name>
</gene>
<dbReference type="Gene3D" id="1.10.443.10">
    <property type="entry name" value="Intergrase catalytic core"/>
    <property type="match status" value="1"/>
</dbReference>
<evidence type="ECO:0000256" key="2">
    <source>
        <dbReference type="SAM" id="MobiDB-lite"/>
    </source>
</evidence>
<evidence type="ECO:0000313" key="3">
    <source>
        <dbReference type="EMBL" id="CAG8548176.1"/>
    </source>
</evidence>
<accession>A0A9N9FN60</accession>
<evidence type="ECO:0000313" key="4">
    <source>
        <dbReference type="Proteomes" id="UP000789759"/>
    </source>
</evidence>
<feature type="region of interest" description="Disordered" evidence="2">
    <location>
        <begin position="257"/>
        <end position="276"/>
    </location>
</feature>
<dbReference type="OrthoDB" id="2445412at2759"/>
<keyword evidence="1" id="KW-0233">DNA recombination</keyword>
<keyword evidence="4" id="KW-1185">Reference proteome</keyword>
<comment type="caution">
    <text evidence="3">The sequence shown here is derived from an EMBL/GenBank/DDBJ whole genome shotgun (WGS) entry which is preliminary data.</text>
</comment>
<dbReference type="GO" id="GO:0006310">
    <property type="term" value="P:DNA recombination"/>
    <property type="evidence" value="ECO:0007669"/>
    <property type="project" value="UniProtKB-KW"/>
</dbReference>
<dbReference type="InterPro" id="IPR011010">
    <property type="entry name" value="DNA_brk_join_enz"/>
</dbReference>
<name>A0A9N9FN60_9GLOM</name>
<dbReference type="PANTHER" id="PTHR21446:SF12">
    <property type="entry name" value="POTASSIUM CHANNEL TETRAMERIZATION DOMAIN CONTAINING 1"/>
    <property type="match status" value="1"/>
</dbReference>
<dbReference type="GO" id="GO:0015074">
    <property type="term" value="P:DNA integration"/>
    <property type="evidence" value="ECO:0007669"/>
    <property type="project" value="InterPro"/>
</dbReference>
<proteinExistence type="predicted"/>
<dbReference type="GO" id="GO:0003677">
    <property type="term" value="F:DNA binding"/>
    <property type="evidence" value="ECO:0007669"/>
    <property type="project" value="InterPro"/>
</dbReference>
<dbReference type="EMBL" id="CAJVQA010002467">
    <property type="protein sequence ID" value="CAG8548176.1"/>
    <property type="molecule type" value="Genomic_DNA"/>
</dbReference>
<sequence>MKKLQKKGLGETDQSAALIVDEIFQILDHESMSGNDNESLVRHVFFWLSLLCGLRGGDTAKLKVNYISRQPHGGLFLVLTYEKNNQHGALKHNKYEKSAAKKLPITLDNSNNRFKPVYDILKMIFLRPLNADNVLFLETYLQNGIWFKTSSMGEKKLGTMMSQIADLTKINLDNGCKITNHSLRRTAIQRLKDLNIPEDERIEFSGHRSHLPYEEFNYFPSNSINYLNFENNPEIYNDSIFMTAAENYTFDNGPEPYNEYSDSSNSSPILPPARSNYDKRSTFRSCIPRLSSHRSPLKSVSNQAAPYYIPTFHDIKKLHKSSSDSNNKQEIHYHFHYHL</sequence>
<reference evidence="3" key="1">
    <citation type="submission" date="2021-06" db="EMBL/GenBank/DDBJ databases">
        <authorList>
            <person name="Kallberg Y."/>
            <person name="Tangrot J."/>
            <person name="Rosling A."/>
        </authorList>
    </citation>
    <scope>NUCLEOTIDE SEQUENCE</scope>
    <source>
        <strain evidence="3">FL966</strain>
    </source>
</reference>